<dbReference type="UniPathway" id="UPA00002">
    <property type="reaction ID" value="UER00468"/>
</dbReference>
<dbReference type="GO" id="GO:0006018">
    <property type="term" value="P:2-deoxyribose 1-phosphate catabolic process"/>
    <property type="evidence" value="ECO:0007669"/>
    <property type="project" value="UniProtKB-UniRule"/>
</dbReference>
<dbReference type="InterPro" id="IPR028581">
    <property type="entry name" value="DeoC_typeI"/>
</dbReference>
<organism evidence="8 9">
    <name type="scientific">Candidatus Magasanikbacteria bacterium CG10_big_fil_rev_8_21_14_0_10_36_32</name>
    <dbReference type="NCBI Taxonomy" id="1974646"/>
    <lineage>
        <taxon>Bacteria</taxon>
        <taxon>Candidatus Magasanikiibacteriota</taxon>
    </lineage>
</organism>
<dbReference type="CDD" id="cd00959">
    <property type="entry name" value="DeoC"/>
    <property type="match status" value="1"/>
</dbReference>
<evidence type="ECO:0000256" key="4">
    <source>
        <dbReference type="ARBA" id="ARBA00023270"/>
    </source>
</evidence>
<evidence type="ECO:0000256" key="3">
    <source>
        <dbReference type="ARBA" id="ARBA00023239"/>
    </source>
</evidence>
<comment type="similarity">
    <text evidence="1 7">Belongs to the DeoC/FbaB aldolase family. DeoC type 1 subfamily.</text>
</comment>
<dbReference type="HAMAP" id="MF_00114">
    <property type="entry name" value="DeoC_type1"/>
    <property type="match status" value="1"/>
</dbReference>
<feature type="active site" description="Proton donor/acceptor" evidence="7">
    <location>
        <position position="182"/>
    </location>
</feature>
<dbReference type="SUPFAM" id="SSF51569">
    <property type="entry name" value="Aldolase"/>
    <property type="match status" value="1"/>
</dbReference>
<dbReference type="AlphaFoldDB" id="A0A2M6W612"/>
<dbReference type="GO" id="GO:0005737">
    <property type="term" value="C:cytoplasm"/>
    <property type="evidence" value="ECO:0007669"/>
    <property type="project" value="UniProtKB-SubCell"/>
</dbReference>
<evidence type="ECO:0000256" key="5">
    <source>
        <dbReference type="ARBA" id="ARBA00048791"/>
    </source>
</evidence>
<keyword evidence="2 7" id="KW-0963">Cytoplasm</keyword>
<evidence type="ECO:0000256" key="7">
    <source>
        <dbReference type="HAMAP-Rule" id="MF_00114"/>
    </source>
</evidence>
<keyword evidence="4 7" id="KW-0704">Schiff base</keyword>
<dbReference type="InterPro" id="IPR011343">
    <property type="entry name" value="DeoC"/>
</dbReference>
<keyword evidence="3 7" id="KW-0456">Lyase</keyword>
<comment type="function">
    <text evidence="6 7">Catalyzes a reversible aldol reaction between acetaldehyde and D-glyceraldehyde 3-phosphate to generate 2-deoxy-D-ribose 5-phosphate.</text>
</comment>
<evidence type="ECO:0000313" key="9">
    <source>
        <dbReference type="Proteomes" id="UP000231426"/>
    </source>
</evidence>
<dbReference type="PANTHER" id="PTHR10889:SF1">
    <property type="entry name" value="DEOXYRIBOSE-PHOSPHATE ALDOLASE"/>
    <property type="match status" value="1"/>
</dbReference>
<protein>
    <recommendedName>
        <fullName evidence="7">Deoxyribose-phosphate aldolase</fullName>
        <shortName evidence="7">DERA</shortName>
        <ecNumber evidence="7">4.1.2.4</ecNumber>
    </recommendedName>
    <alternativeName>
        <fullName evidence="7">2-deoxy-D-ribose 5-phosphate aldolase</fullName>
    </alternativeName>
    <alternativeName>
        <fullName evidence="7">Phosphodeoxyriboaldolase</fullName>
        <shortName evidence="7">Deoxyriboaldolase</shortName>
    </alternativeName>
</protein>
<dbReference type="Gene3D" id="3.20.20.70">
    <property type="entry name" value="Aldolase class I"/>
    <property type="match status" value="1"/>
</dbReference>
<dbReference type="Proteomes" id="UP000231426">
    <property type="component" value="Unassembled WGS sequence"/>
</dbReference>
<feature type="active site" description="Proton donor/acceptor" evidence="7">
    <location>
        <position position="90"/>
    </location>
</feature>
<dbReference type="SMART" id="SM01133">
    <property type="entry name" value="DeoC"/>
    <property type="match status" value="1"/>
</dbReference>
<comment type="caution">
    <text evidence="8">The sequence shown here is derived from an EMBL/GenBank/DDBJ whole genome shotgun (WGS) entry which is preliminary data.</text>
</comment>
<dbReference type="InterPro" id="IPR013785">
    <property type="entry name" value="Aldolase_TIM"/>
</dbReference>
<evidence type="ECO:0000256" key="6">
    <source>
        <dbReference type="ARBA" id="ARBA00056337"/>
    </source>
</evidence>
<proteinExistence type="inferred from homology"/>
<dbReference type="EC" id="4.1.2.4" evidence="7"/>
<dbReference type="NCBIfam" id="TIGR00126">
    <property type="entry name" value="deoC"/>
    <property type="match status" value="1"/>
</dbReference>
<evidence type="ECO:0000313" key="8">
    <source>
        <dbReference type="EMBL" id="PIT88214.1"/>
    </source>
</evidence>
<feature type="active site" description="Schiff-base intermediate with acetaldehyde" evidence="7">
    <location>
        <position position="153"/>
    </location>
</feature>
<evidence type="ECO:0000256" key="2">
    <source>
        <dbReference type="ARBA" id="ARBA00022490"/>
    </source>
</evidence>
<dbReference type="FunFam" id="3.20.20.70:FF:000044">
    <property type="entry name" value="Deoxyribose-phosphate aldolase"/>
    <property type="match status" value="1"/>
</dbReference>
<reference evidence="9" key="1">
    <citation type="submission" date="2017-09" db="EMBL/GenBank/DDBJ databases">
        <title>Depth-based differentiation of microbial function through sediment-hosted aquifers and enrichment of novel symbionts in the deep terrestrial subsurface.</title>
        <authorList>
            <person name="Probst A.J."/>
            <person name="Ladd B."/>
            <person name="Jarett J.K."/>
            <person name="Geller-Mcgrath D.E."/>
            <person name="Sieber C.M.K."/>
            <person name="Emerson J.B."/>
            <person name="Anantharaman K."/>
            <person name="Thomas B.C."/>
            <person name="Malmstrom R."/>
            <person name="Stieglmeier M."/>
            <person name="Klingl A."/>
            <person name="Woyke T."/>
            <person name="Ryan C.M."/>
            <person name="Banfield J.F."/>
        </authorList>
    </citation>
    <scope>NUCLEOTIDE SEQUENCE [LARGE SCALE GENOMIC DNA]</scope>
</reference>
<dbReference type="EMBL" id="PFBV01000004">
    <property type="protein sequence ID" value="PIT88214.1"/>
    <property type="molecule type" value="Genomic_DNA"/>
</dbReference>
<dbReference type="Pfam" id="PF01791">
    <property type="entry name" value="DeoC"/>
    <property type="match status" value="1"/>
</dbReference>
<name>A0A2M6W612_9BACT</name>
<dbReference type="PANTHER" id="PTHR10889">
    <property type="entry name" value="DEOXYRIBOSE-PHOSPHATE ALDOLASE"/>
    <property type="match status" value="1"/>
</dbReference>
<evidence type="ECO:0000256" key="1">
    <source>
        <dbReference type="ARBA" id="ARBA00010936"/>
    </source>
</evidence>
<comment type="catalytic activity">
    <reaction evidence="5 7">
        <text>2-deoxy-D-ribose 5-phosphate = D-glyceraldehyde 3-phosphate + acetaldehyde</text>
        <dbReference type="Rhea" id="RHEA:12821"/>
        <dbReference type="ChEBI" id="CHEBI:15343"/>
        <dbReference type="ChEBI" id="CHEBI:59776"/>
        <dbReference type="ChEBI" id="CHEBI:62877"/>
        <dbReference type="EC" id="4.1.2.4"/>
    </reaction>
</comment>
<dbReference type="GO" id="GO:0016052">
    <property type="term" value="P:carbohydrate catabolic process"/>
    <property type="evidence" value="ECO:0007669"/>
    <property type="project" value="TreeGrafter"/>
</dbReference>
<comment type="pathway">
    <text evidence="7">Carbohydrate degradation; 2-deoxy-D-ribose 1-phosphate degradation; D-glyceraldehyde 3-phosphate and acetaldehyde from 2-deoxy-alpha-D-ribose 1-phosphate: step 2/2.</text>
</comment>
<dbReference type="InterPro" id="IPR002915">
    <property type="entry name" value="DeoC/FbaB/LacD_aldolase"/>
</dbReference>
<comment type="subcellular location">
    <subcellularLocation>
        <location evidence="7">Cytoplasm</location>
    </subcellularLocation>
</comment>
<dbReference type="GO" id="GO:0004139">
    <property type="term" value="F:deoxyribose-phosphate aldolase activity"/>
    <property type="evidence" value="ECO:0007669"/>
    <property type="project" value="UniProtKB-UniRule"/>
</dbReference>
<sequence length="218" mass="23438">MDNFAKYIDHTLLKADANETQIRQLCAEAKEYNFASVCVNSIWTEFCAELLSDTDVKVCVVVGFPLGATLSEVKSIETKLAIEHGAQEVDMVINIGALKDGKNDFVRDDIKAVVETARGKALVKVIIENAYLTNEQKVKACQLCKEAGADFVKTSTGFGPSGATVEDVKLMRHTVGEEMGVKAAGGIKTLKDALSMVEAGANRLGCSAGMAIIKEMKE</sequence>
<dbReference type="GO" id="GO:0009264">
    <property type="term" value="P:deoxyribonucleotide catabolic process"/>
    <property type="evidence" value="ECO:0007669"/>
    <property type="project" value="UniProtKB-UniRule"/>
</dbReference>
<gene>
    <name evidence="7 8" type="primary">deoC</name>
    <name evidence="8" type="ORF">COU29_03005</name>
</gene>
<dbReference type="PIRSF" id="PIRSF001357">
    <property type="entry name" value="DeoC"/>
    <property type="match status" value="1"/>
</dbReference>
<accession>A0A2M6W612</accession>